<dbReference type="AlphaFoldDB" id="A0A9P9CWB3"/>
<sequence>MIYNHQGGCSTWTCGRSLTHNRLPHYHTSSMHPHLFCASCKYKTGERCLHRSMPVLHILHTIEKSLLVSLKNELCLFNLSNATTQLEFVDEFNPQKNRIVRRKAREWVFSNREIRKGDVSRNKVKRVPPRRRAIIPSPNPGSGCIDPFHVLPNVGRNVDHIIRFYHHSSHLRFHILTSSMILSQPPKDTTDELNWQSTVLGIMANERISFILWLFATSLIRDVVTRNYSLIDAKFYHLLAVKTIQEESKEVVDRYSDSFLSSLACFSACSNFIGNYTAAIAHRDAMIRVITLKGSGNLKKGIQSCTYWAQRAVVWCEIHVAAQASEVPRIPYHPRPVQEPLPRNIAFAAESLTLRTLSHLPPLSPVFERIISSLHQLSLLLSERSQRVVLGCEWPGYLNVDPVGVHLLYRAEYMILQLLSAQKVQDHGFSPIECVFTEACQLFLWSAIRGLPFEMRMFDIFVRRLQEALKPVICRNKSNGAWEDHPALLRQPRISLEFVFTWALVLGTLLSSVGPRSQYAWFKEQLVQQIFVKNTHIIRTAEALKDTLKLFPYTDTLFECGTARLGIVF</sequence>
<name>A0A9P9CWB3_9PLEO</name>
<dbReference type="PANTHER" id="PTHR37540:SF5">
    <property type="entry name" value="TRANSCRIPTION FACTOR DOMAIN-CONTAINING PROTEIN"/>
    <property type="match status" value="1"/>
</dbReference>
<accession>A0A9P9CWB3</accession>
<reference evidence="1" key="1">
    <citation type="journal article" date="2021" name="Nat. Commun.">
        <title>Genetic determinants of endophytism in the Arabidopsis root mycobiome.</title>
        <authorList>
            <person name="Mesny F."/>
            <person name="Miyauchi S."/>
            <person name="Thiergart T."/>
            <person name="Pickel B."/>
            <person name="Atanasova L."/>
            <person name="Karlsson M."/>
            <person name="Huettel B."/>
            <person name="Barry K.W."/>
            <person name="Haridas S."/>
            <person name="Chen C."/>
            <person name="Bauer D."/>
            <person name="Andreopoulos W."/>
            <person name="Pangilinan J."/>
            <person name="LaButti K."/>
            <person name="Riley R."/>
            <person name="Lipzen A."/>
            <person name="Clum A."/>
            <person name="Drula E."/>
            <person name="Henrissat B."/>
            <person name="Kohler A."/>
            <person name="Grigoriev I.V."/>
            <person name="Martin F.M."/>
            <person name="Hacquard S."/>
        </authorList>
    </citation>
    <scope>NUCLEOTIDE SEQUENCE</scope>
    <source>
        <strain evidence="1">MPI-CAGE-CH-0243</strain>
    </source>
</reference>
<proteinExistence type="predicted"/>
<dbReference type="EMBL" id="JAGMWT010000036">
    <property type="protein sequence ID" value="KAH7108765.1"/>
    <property type="molecule type" value="Genomic_DNA"/>
</dbReference>
<protein>
    <submittedName>
        <fullName evidence="1">Uncharacterized protein</fullName>
    </submittedName>
</protein>
<dbReference type="PANTHER" id="PTHR37540">
    <property type="entry name" value="TRANSCRIPTION FACTOR (ACR-2), PUTATIVE-RELATED-RELATED"/>
    <property type="match status" value="1"/>
</dbReference>
<organism evidence="1 2">
    <name type="scientific">Dendryphion nanum</name>
    <dbReference type="NCBI Taxonomy" id="256645"/>
    <lineage>
        <taxon>Eukaryota</taxon>
        <taxon>Fungi</taxon>
        <taxon>Dikarya</taxon>
        <taxon>Ascomycota</taxon>
        <taxon>Pezizomycotina</taxon>
        <taxon>Dothideomycetes</taxon>
        <taxon>Pleosporomycetidae</taxon>
        <taxon>Pleosporales</taxon>
        <taxon>Torulaceae</taxon>
        <taxon>Dendryphion</taxon>
    </lineage>
</organism>
<dbReference type="OrthoDB" id="3796409at2759"/>
<evidence type="ECO:0000313" key="1">
    <source>
        <dbReference type="EMBL" id="KAH7108765.1"/>
    </source>
</evidence>
<keyword evidence="2" id="KW-1185">Reference proteome</keyword>
<dbReference type="Proteomes" id="UP000700596">
    <property type="component" value="Unassembled WGS sequence"/>
</dbReference>
<gene>
    <name evidence="1" type="ORF">B0J11DRAFT_545700</name>
</gene>
<evidence type="ECO:0000313" key="2">
    <source>
        <dbReference type="Proteomes" id="UP000700596"/>
    </source>
</evidence>
<comment type="caution">
    <text evidence="1">The sequence shown here is derived from an EMBL/GenBank/DDBJ whole genome shotgun (WGS) entry which is preliminary data.</text>
</comment>